<dbReference type="InterPro" id="IPR051599">
    <property type="entry name" value="Cell_Envelope_Assoc"/>
</dbReference>
<accession>A0A9X1IQS5</accession>
<dbReference type="EMBL" id="JAHGAW010000004">
    <property type="protein sequence ID" value="MBT2186841.1"/>
    <property type="molecule type" value="Genomic_DNA"/>
</dbReference>
<organism evidence="2 3">
    <name type="scientific">Sphingobium nicotianae</name>
    <dbReference type="NCBI Taxonomy" id="2782607"/>
    <lineage>
        <taxon>Bacteria</taxon>
        <taxon>Pseudomonadati</taxon>
        <taxon>Pseudomonadota</taxon>
        <taxon>Alphaproteobacteria</taxon>
        <taxon>Sphingomonadales</taxon>
        <taxon>Sphingomonadaceae</taxon>
        <taxon>Sphingobium</taxon>
    </lineage>
</organism>
<protein>
    <submittedName>
        <fullName evidence="2">YdcF family protein</fullName>
    </submittedName>
</protein>
<reference evidence="2" key="1">
    <citation type="submission" date="2021-05" db="EMBL/GenBank/DDBJ databases">
        <title>Genome of Sphingobium sp. strain.</title>
        <authorList>
            <person name="Fan R."/>
        </authorList>
    </citation>
    <scope>NUCLEOTIDE SEQUENCE</scope>
    <source>
        <strain evidence="2">H33</strain>
    </source>
</reference>
<name>A0A9X1IQS5_9SPHN</name>
<dbReference type="Gene3D" id="3.40.50.620">
    <property type="entry name" value="HUPs"/>
    <property type="match status" value="1"/>
</dbReference>
<keyword evidence="3" id="KW-1185">Reference proteome</keyword>
<evidence type="ECO:0000313" key="2">
    <source>
        <dbReference type="EMBL" id="MBT2186841.1"/>
    </source>
</evidence>
<dbReference type="Proteomes" id="UP001138757">
    <property type="component" value="Unassembled WGS sequence"/>
</dbReference>
<dbReference type="InterPro" id="IPR003848">
    <property type="entry name" value="DUF218"/>
</dbReference>
<dbReference type="PANTHER" id="PTHR30336:SF4">
    <property type="entry name" value="ENVELOPE BIOGENESIS FACTOR ELYC"/>
    <property type="match status" value="1"/>
</dbReference>
<comment type="caution">
    <text evidence="2">The sequence shown here is derived from an EMBL/GenBank/DDBJ whole genome shotgun (WGS) entry which is preliminary data.</text>
</comment>
<dbReference type="Pfam" id="PF02698">
    <property type="entry name" value="DUF218"/>
    <property type="match status" value="1"/>
</dbReference>
<dbReference type="GO" id="GO:0043164">
    <property type="term" value="P:Gram-negative-bacterium-type cell wall biogenesis"/>
    <property type="evidence" value="ECO:0007669"/>
    <property type="project" value="TreeGrafter"/>
</dbReference>
<dbReference type="InterPro" id="IPR014729">
    <property type="entry name" value="Rossmann-like_a/b/a_fold"/>
</dbReference>
<dbReference type="GO" id="GO:0000270">
    <property type="term" value="P:peptidoglycan metabolic process"/>
    <property type="evidence" value="ECO:0007669"/>
    <property type="project" value="TreeGrafter"/>
</dbReference>
<evidence type="ECO:0000313" key="3">
    <source>
        <dbReference type="Proteomes" id="UP001138757"/>
    </source>
</evidence>
<dbReference type="RefSeq" id="WP_214622577.1">
    <property type="nucleotide sequence ID" value="NZ_JAHGAW010000004.1"/>
</dbReference>
<dbReference type="PANTHER" id="PTHR30336">
    <property type="entry name" value="INNER MEMBRANE PROTEIN, PROBABLE PERMEASE"/>
    <property type="match status" value="1"/>
</dbReference>
<dbReference type="AlphaFoldDB" id="A0A9X1IQS5"/>
<sequence length="176" mass="20021">MIRRLLALLVILWALGFAWFALLLPQPHGDEKTDAIVVLTGSAGRVDRGVALLRRQQAEQMLVSGVDHDVKPREFAAAYGVPKDLMKCCITLGREAIDTRSNAIETSRWLARRHYKSVRIITADWHMRRARYELSRQLEEPVTIIPDAVRSAPSLTVLLREYHKYLLRRLAGLIGI</sequence>
<dbReference type="GO" id="GO:0005886">
    <property type="term" value="C:plasma membrane"/>
    <property type="evidence" value="ECO:0007669"/>
    <property type="project" value="TreeGrafter"/>
</dbReference>
<proteinExistence type="predicted"/>
<dbReference type="CDD" id="cd06259">
    <property type="entry name" value="YdcF-like"/>
    <property type="match status" value="1"/>
</dbReference>
<evidence type="ECO:0000259" key="1">
    <source>
        <dbReference type="Pfam" id="PF02698"/>
    </source>
</evidence>
<feature type="domain" description="DUF218" evidence="1">
    <location>
        <begin position="34"/>
        <end position="162"/>
    </location>
</feature>
<gene>
    <name evidence="2" type="ORF">KK488_07740</name>
</gene>